<name>A0A8X6YIA9_9ARAC</name>
<evidence type="ECO:0000313" key="3">
    <source>
        <dbReference type="Proteomes" id="UP000886998"/>
    </source>
</evidence>
<comment type="caution">
    <text evidence="2">The sequence shown here is derived from an EMBL/GenBank/DDBJ whole genome shotgun (WGS) entry which is preliminary data.</text>
</comment>
<dbReference type="Proteomes" id="UP000886998">
    <property type="component" value="Unassembled WGS sequence"/>
</dbReference>
<evidence type="ECO:0000256" key="1">
    <source>
        <dbReference type="SAM" id="MobiDB-lite"/>
    </source>
</evidence>
<dbReference type="EMBL" id="BMAV01018000">
    <property type="protein sequence ID" value="GFY70079.1"/>
    <property type="molecule type" value="Genomic_DNA"/>
</dbReference>
<gene>
    <name evidence="2" type="ORF">TNIN_129681</name>
</gene>
<protein>
    <submittedName>
        <fullName evidence="2">Uncharacterized protein</fullName>
    </submittedName>
</protein>
<organism evidence="2 3">
    <name type="scientific">Trichonephila inaurata madagascariensis</name>
    <dbReference type="NCBI Taxonomy" id="2747483"/>
    <lineage>
        <taxon>Eukaryota</taxon>
        <taxon>Metazoa</taxon>
        <taxon>Ecdysozoa</taxon>
        <taxon>Arthropoda</taxon>
        <taxon>Chelicerata</taxon>
        <taxon>Arachnida</taxon>
        <taxon>Araneae</taxon>
        <taxon>Araneomorphae</taxon>
        <taxon>Entelegynae</taxon>
        <taxon>Araneoidea</taxon>
        <taxon>Nephilidae</taxon>
        <taxon>Trichonephila</taxon>
        <taxon>Trichonephila inaurata</taxon>
    </lineage>
</organism>
<dbReference type="AlphaFoldDB" id="A0A8X6YIA9"/>
<evidence type="ECO:0000313" key="2">
    <source>
        <dbReference type="EMBL" id="GFY70079.1"/>
    </source>
</evidence>
<proteinExistence type="predicted"/>
<sequence>MGGILEILEYYSCVSGRVIILLHQLPETSIRTLKQLSKRARHSTFVRILKSGDENLTNEDGSQAGDGCGQRSPTSIVE</sequence>
<accession>A0A8X6YIA9</accession>
<feature type="region of interest" description="Disordered" evidence="1">
    <location>
        <begin position="54"/>
        <end position="78"/>
    </location>
</feature>
<reference evidence="2" key="1">
    <citation type="submission" date="2020-08" db="EMBL/GenBank/DDBJ databases">
        <title>Multicomponent nature underlies the extraordinary mechanical properties of spider dragline silk.</title>
        <authorList>
            <person name="Kono N."/>
            <person name="Nakamura H."/>
            <person name="Mori M."/>
            <person name="Yoshida Y."/>
            <person name="Ohtoshi R."/>
            <person name="Malay A.D."/>
            <person name="Moran D.A.P."/>
            <person name="Tomita M."/>
            <person name="Numata K."/>
            <person name="Arakawa K."/>
        </authorList>
    </citation>
    <scope>NUCLEOTIDE SEQUENCE</scope>
</reference>
<keyword evidence="3" id="KW-1185">Reference proteome</keyword>